<protein>
    <recommendedName>
        <fullName evidence="1">DNA utilization protein HofO C-terminal domain-containing protein</fullName>
    </recommendedName>
</protein>
<accession>A0AAI9GP63</accession>
<evidence type="ECO:0000259" key="1">
    <source>
        <dbReference type="Pfam" id="PF25319"/>
    </source>
</evidence>
<proteinExistence type="predicted"/>
<gene>
    <name evidence="2" type="ORF">QEG54_002700</name>
</gene>
<dbReference type="EMBL" id="ABLOKC030000013">
    <property type="protein sequence ID" value="EML1471960.1"/>
    <property type="molecule type" value="Genomic_DNA"/>
</dbReference>
<dbReference type="RefSeq" id="WP_053075863.1">
    <property type="nucleotide sequence ID" value="NZ_JBPAND010000001.1"/>
</dbReference>
<dbReference type="AlphaFoldDB" id="A0AAI9GP63"/>
<dbReference type="InterPro" id="IPR057522">
    <property type="entry name" value="HofO_C"/>
</dbReference>
<sequence>MNLHPADGWCRLPAAGRAACWCAALLLTLLAAGSPFRGEPPPVGGADFTPQWRRLLALSRQSEPLALPDAAPFSALNLQAAGVTLVSWQPDGKGGELLLESDWRSIPPLFALLARSGAAIPAFSIAPQDGALAVSLRLEMDDEG</sequence>
<name>A0AAI9GP63_PLUGE</name>
<reference evidence="2" key="1">
    <citation type="submission" date="2024-02" db="EMBL/GenBank/DDBJ databases">
        <authorList>
            <consortium name="Clinical and Environmental Microbiology Branch: Whole genome sequencing antimicrobial resistance pathogens in the healthcare setting"/>
        </authorList>
    </citation>
    <scope>NUCLEOTIDE SEQUENCE</scope>
    <source>
        <strain evidence="2">2021DK-00143</strain>
    </source>
</reference>
<feature type="domain" description="DNA utilization protein HofO C-terminal" evidence="1">
    <location>
        <begin position="73"/>
        <end position="142"/>
    </location>
</feature>
<comment type="caution">
    <text evidence="2">The sequence shown here is derived from an EMBL/GenBank/DDBJ whole genome shotgun (WGS) entry which is preliminary data.</text>
</comment>
<evidence type="ECO:0000313" key="2">
    <source>
        <dbReference type="EMBL" id="EML1471960.1"/>
    </source>
</evidence>
<organism evidence="2">
    <name type="scientific">Pluralibacter gergoviae</name>
    <name type="common">Enterobacter gergoviae</name>
    <dbReference type="NCBI Taxonomy" id="61647"/>
    <lineage>
        <taxon>Bacteria</taxon>
        <taxon>Pseudomonadati</taxon>
        <taxon>Pseudomonadota</taxon>
        <taxon>Gammaproteobacteria</taxon>
        <taxon>Enterobacterales</taxon>
        <taxon>Enterobacteriaceae</taxon>
        <taxon>Pluralibacter</taxon>
    </lineage>
</organism>
<dbReference type="Pfam" id="PF25319">
    <property type="entry name" value="HofO"/>
    <property type="match status" value="1"/>
</dbReference>